<comment type="caution">
    <text evidence="7">The sequence shown here is derived from an EMBL/GenBank/DDBJ whole genome shotgun (WGS) entry which is preliminary data.</text>
</comment>
<feature type="compositionally biased region" description="Pro residues" evidence="5">
    <location>
        <begin position="1195"/>
        <end position="1204"/>
    </location>
</feature>
<organism evidence="7 8">
    <name type="scientific">Inquilinus limosus</name>
    <dbReference type="NCBI Taxonomy" id="171674"/>
    <lineage>
        <taxon>Bacteria</taxon>
        <taxon>Pseudomonadati</taxon>
        <taxon>Pseudomonadota</taxon>
        <taxon>Alphaproteobacteria</taxon>
        <taxon>Rhodospirillales</taxon>
        <taxon>Rhodospirillaceae</taxon>
        <taxon>Inquilinus</taxon>
    </lineage>
</organism>
<dbReference type="OrthoDB" id="7784409at2"/>
<feature type="region of interest" description="Disordered" evidence="5">
    <location>
        <begin position="114"/>
        <end position="133"/>
    </location>
</feature>
<evidence type="ECO:0000313" key="7">
    <source>
        <dbReference type="EMBL" id="OWJ66007.1"/>
    </source>
</evidence>
<gene>
    <name evidence="7" type="ORF">BWR60_16415</name>
</gene>
<evidence type="ECO:0000256" key="5">
    <source>
        <dbReference type="SAM" id="MobiDB-lite"/>
    </source>
</evidence>
<dbReference type="STRING" id="1122125.GCA_000423185_05268"/>
<keyword evidence="4" id="KW-0472">Membrane</keyword>
<dbReference type="PANTHER" id="PTHR36985">
    <property type="entry name" value="TRANSLOCATION AND ASSEMBLY MODULE SUBUNIT TAMB"/>
    <property type="match status" value="1"/>
</dbReference>
<evidence type="ECO:0000256" key="1">
    <source>
        <dbReference type="ARBA" id="ARBA00004167"/>
    </source>
</evidence>
<dbReference type="GO" id="GO:0009306">
    <property type="term" value="P:protein secretion"/>
    <property type="evidence" value="ECO:0007669"/>
    <property type="project" value="InterPro"/>
</dbReference>
<keyword evidence="3" id="KW-1133">Transmembrane helix</keyword>
<evidence type="ECO:0000256" key="4">
    <source>
        <dbReference type="ARBA" id="ARBA00023136"/>
    </source>
</evidence>
<dbReference type="EMBL" id="NHON01000029">
    <property type="protein sequence ID" value="OWJ66007.1"/>
    <property type="molecule type" value="Genomic_DNA"/>
</dbReference>
<dbReference type="Proteomes" id="UP000196655">
    <property type="component" value="Unassembled WGS sequence"/>
</dbReference>
<dbReference type="InterPro" id="IPR007452">
    <property type="entry name" value="TamB_C"/>
</dbReference>
<keyword evidence="2" id="KW-0812">Transmembrane</keyword>
<dbReference type="Pfam" id="PF04357">
    <property type="entry name" value="TamB"/>
    <property type="match status" value="1"/>
</dbReference>
<proteinExistence type="predicted"/>
<name>A0A211ZLP2_9PROT</name>
<keyword evidence="8" id="KW-1185">Reference proteome</keyword>
<evidence type="ECO:0000256" key="2">
    <source>
        <dbReference type="ARBA" id="ARBA00022692"/>
    </source>
</evidence>
<dbReference type="RefSeq" id="WP_088152104.1">
    <property type="nucleotide sequence ID" value="NZ_NHON01000029.1"/>
</dbReference>
<dbReference type="GO" id="GO:0005886">
    <property type="term" value="C:plasma membrane"/>
    <property type="evidence" value="ECO:0007669"/>
    <property type="project" value="InterPro"/>
</dbReference>
<reference evidence="8" key="1">
    <citation type="submission" date="2017-05" db="EMBL/GenBank/DDBJ databases">
        <authorList>
            <person name="Macchi M."/>
            <person name="Festa S."/>
            <person name="Coppotelli B.M."/>
            <person name="Morelli I.S."/>
        </authorList>
    </citation>
    <scope>NUCLEOTIDE SEQUENCE [LARGE SCALE GENOMIC DNA]</scope>
    <source>
        <strain evidence="8">I</strain>
    </source>
</reference>
<evidence type="ECO:0000313" key="8">
    <source>
        <dbReference type="Proteomes" id="UP000196655"/>
    </source>
</evidence>
<feature type="domain" description="Translocation and assembly module TamB C-terminal" evidence="6">
    <location>
        <begin position="1088"/>
        <end position="1453"/>
    </location>
</feature>
<sequence>MRALRILLIILAVVIGLPIALLLIVFAAAQTGPGKRLIADQAGSLASSPEMQVSVGAIEGFVPFDMTVRDVAVSDAAGKMIAVDWARLAWSPSALLRRTLRVDAVEAGTVTVDRLPAGGAEPEPQPSSGSFSLPRLPVDIRLDRLNVEKIAIGPAVAGMAATLSVAGDAQLGDPSQGLSADISVHRLDGAAGDITARLAFIPTTEQLDVGVSVQEPPGGVIATMAQFPGRPPVDLTLNGTGTLSDFHATLAGKVGDLGGVDGQVRIAPANGSRRLTVDLNADAARLVPAGIAALVQGRTTLKADADIADAGPITIRQFDAAAAAGSVSVTGSLNPVGNQLDLAYKLQAGAAAGFATLLPPGTGWESLAVDGTAKGALDAPVVAAAIRGAGLRQAPYGAGTLAVDLTATPQGKISDPEAPIGLRVTASASGLTLGDPQLEAAAGHSLQLSLDGSGTQSGKVVIDRLETRLDNAVLTADGQGDAMAPSGAGTLHLTAADLSRFSGLVGQPISGNLDLTVKPSLAADGAATLDWDGTIGEANVEATPAAAVLGQRTTLNGRVERDTGGKITVSQISVKGEKASLDASGSLDGEAIEGQIKAALGSLAAVSPGVEGAVSLDTTLSGSVGALGVKGQVVAEGVKTAGHAVERLKVDLDAAGLPSAPTGTVKLAGTVDGKPATGNIVLGQKPDGGIDVSTLVLDVAGIKADGNAAVAADGKPVGGTVRLAVADLGVVGAFIGQALRGQLDATLSLDPAAGAKIDLTARRVAYADTAQLGEIRLTGTVLDPMADGRRIQDGRLLVTNATASGTPISRAELTADGTMQQLALKLQAATGYGTADMAADIGLNGDETVVGLKSLAVRQSGQSITLSKPATIRAGAAGVDLGTIDLAVSGGGSLSLSGKAGDALDLRARIARLPLGLASIASPDLQLQGQLNGDATITGSAADPGGKFSLKVSGAKMGGIDTAGLPAIDATADGTLGGQRLNVTSRVTAGRARLDLQAAVPLGGGPLSATAKGQVELAMFNDFLAAGADRVGGPLSLDIKVEGTPDKPQASGTVTLRNGSYQNSEYGVRLQNIDATITGAGDSFRLSSLSAKTPGGGTITGSGSVTLGANGSLPVDVRIQTSNALLVSSELATVHADSDLAMSGDLSADSQLKGSVKLRQAIIQIPDSFPVSVTPIQVRQVNAPPEIAARLKAQQPPPARPAPKPIANQPQKPPSQTALDITVEAPNQLYVRGQGIDAEMQGQIHIVGTTSTPDIQGGFEMRRGAISKFGQRLDFERGRITFDGGAVSDPRLDFLASSERAGDVTPHIAIGGYASKPELTLSSTPELPQDEVLSRLLFGQATSQLSPVQAIQLAQAAAELSGVGGGSGGGMLGGIQQSLGLDQLDFGTDSSGGTSVGAGRYITKGVRVGVEQGIDAGSTRATVTIDVTNNIKGKAEAGGDSGGAVGVTMEWDY</sequence>
<evidence type="ECO:0000256" key="3">
    <source>
        <dbReference type="ARBA" id="ARBA00022989"/>
    </source>
</evidence>
<feature type="region of interest" description="Disordered" evidence="5">
    <location>
        <begin position="1192"/>
        <end position="1215"/>
    </location>
</feature>
<evidence type="ECO:0000259" key="6">
    <source>
        <dbReference type="Pfam" id="PF04357"/>
    </source>
</evidence>
<protein>
    <recommendedName>
        <fullName evidence="6">Translocation and assembly module TamB C-terminal domain-containing protein</fullName>
    </recommendedName>
</protein>
<accession>A0A211ZLP2</accession>
<comment type="subcellular location">
    <subcellularLocation>
        <location evidence="1">Membrane</location>
        <topology evidence="1">Single-pass membrane protein</topology>
    </subcellularLocation>
</comment>
<dbReference type="PANTHER" id="PTHR36985:SF1">
    <property type="entry name" value="TRANSLOCATION AND ASSEMBLY MODULE SUBUNIT TAMB"/>
    <property type="match status" value="1"/>
</dbReference>